<evidence type="ECO:0000256" key="5">
    <source>
        <dbReference type="ARBA" id="ARBA00022729"/>
    </source>
</evidence>
<dbReference type="InterPro" id="IPR020901">
    <property type="entry name" value="Prtase_inh_Kunz-CS"/>
</dbReference>
<organism evidence="18 19">
    <name type="scientific">Pangasianodon hypophthalmus</name>
    <name type="common">Striped catfish</name>
    <name type="synonym">Helicophagus hypophthalmus</name>
    <dbReference type="NCBI Taxonomy" id="310915"/>
    <lineage>
        <taxon>Eukaryota</taxon>
        <taxon>Metazoa</taxon>
        <taxon>Chordata</taxon>
        <taxon>Craniata</taxon>
        <taxon>Vertebrata</taxon>
        <taxon>Euteleostomi</taxon>
        <taxon>Actinopterygii</taxon>
        <taxon>Neopterygii</taxon>
        <taxon>Teleostei</taxon>
        <taxon>Ostariophysi</taxon>
        <taxon>Siluriformes</taxon>
        <taxon>Pangasiidae</taxon>
        <taxon>Pangasianodon</taxon>
    </lineage>
</organism>
<dbReference type="InterPro" id="IPR013783">
    <property type="entry name" value="Ig-like_fold"/>
</dbReference>
<feature type="region of interest" description="Disordered" evidence="13">
    <location>
        <begin position="166"/>
        <end position="196"/>
    </location>
</feature>
<name>A0A5N5JER6_PANHP</name>
<dbReference type="OrthoDB" id="10037294at2759"/>
<dbReference type="SUPFAM" id="SSF57424">
    <property type="entry name" value="LDL receptor-like module"/>
    <property type="match status" value="1"/>
</dbReference>
<feature type="transmembrane region" description="Helical" evidence="14">
    <location>
        <begin position="499"/>
        <end position="519"/>
    </location>
</feature>
<evidence type="ECO:0000256" key="4">
    <source>
        <dbReference type="ARBA" id="ARBA00022692"/>
    </source>
</evidence>
<gene>
    <name evidence="18" type="ORF">PHYPO_G00186420</name>
</gene>
<dbReference type="CDD" id="cd00112">
    <property type="entry name" value="LDLa"/>
    <property type="match status" value="1"/>
</dbReference>
<dbReference type="InterPro" id="IPR013980">
    <property type="entry name" value="MANSC_dom"/>
</dbReference>
<keyword evidence="8 12" id="KW-1015">Disulfide bond</keyword>
<evidence type="ECO:0000256" key="15">
    <source>
        <dbReference type="SAM" id="SignalP"/>
    </source>
</evidence>
<evidence type="ECO:0000256" key="9">
    <source>
        <dbReference type="ARBA" id="ARBA00023170"/>
    </source>
</evidence>
<keyword evidence="3" id="KW-0597">Phosphoprotein</keyword>
<dbReference type="Pfam" id="PF07502">
    <property type="entry name" value="MANEC"/>
    <property type="match status" value="1"/>
</dbReference>
<dbReference type="FunFam" id="2.60.40.10:FF:000061">
    <property type="entry name" value="Dyslexia-associated protein KIAA0319 homolog"/>
    <property type="match status" value="1"/>
</dbReference>
<evidence type="ECO:0000256" key="10">
    <source>
        <dbReference type="ARBA" id="ARBA00023180"/>
    </source>
</evidence>
<dbReference type="Gene3D" id="4.10.410.10">
    <property type="entry name" value="Pancreatic trypsin inhibitor Kunitz domain"/>
    <property type="match status" value="1"/>
</dbReference>
<feature type="region of interest" description="Disordered" evidence="13">
    <location>
        <begin position="337"/>
        <end position="386"/>
    </location>
</feature>
<dbReference type="FunFam" id="4.10.400.10:FF:000067">
    <property type="entry name" value="Serine peptidase inhibitor, Kunitz type 1"/>
    <property type="match status" value="1"/>
</dbReference>
<dbReference type="GO" id="GO:0004867">
    <property type="term" value="F:serine-type endopeptidase inhibitor activity"/>
    <property type="evidence" value="ECO:0007669"/>
    <property type="project" value="InterPro"/>
</dbReference>
<keyword evidence="9" id="KW-0675">Receptor</keyword>
<comment type="caution">
    <text evidence="18">The sequence shown here is derived from an EMBL/GenBank/DDBJ whole genome shotgun (WGS) entry which is preliminary data.</text>
</comment>
<dbReference type="Pfam" id="PF00014">
    <property type="entry name" value="Kunitz_BPTI"/>
    <property type="match status" value="1"/>
</dbReference>
<proteinExistence type="inferred from homology"/>
<evidence type="ECO:0000259" key="17">
    <source>
        <dbReference type="PROSITE" id="PS50986"/>
    </source>
</evidence>
<dbReference type="InterPro" id="IPR011106">
    <property type="entry name" value="MANSC_N"/>
</dbReference>
<feature type="disulfide bond" evidence="12">
    <location>
        <begin position="312"/>
        <end position="327"/>
    </location>
</feature>
<feature type="chain" id="PRO_5024300347" description="Low-density lipoprotein receptor-related protein 11" evidence="15">
    <location>
        <begin position="28"/>
        <end position="548"/>
    </location>
</feature>
<dbReference type="SUPFAM" id="SSF49299">
    <property type="entry name" value="PKD domain"/>
    <property type="match status" value="1"/>
</dbReference>
<dbReference type="PANTHER" id="PTHR46876">
    <property type="entry name" value="LOW-DENSITY LIPOPROTEIN RECEPTOR-RELATED PROTEIN 11"/>
    <property type="match status" value="1"/>
</dbReference>
<dbReference type="FunFam" id="4.10.410.10:FF:000006">
    <property type="entry name" value="Serine peptidase inhibitor, Kunitz type 1"/>
    <property type="match status" value="1"/>
</dbReference>
<feature type="compositionally biased region" description="Polar residues" evidence="13">
    <location>
        <begin position="470"/>
        <end position="481"/>
    </location>
</feature>
<comment type="subcellular location">
    <subcellularLocation>
        <location evidence="1">Membrane</location>
        <topology evidence="1">Single-pass type I membrane protein</topology>
    </subcellularLocation>
</comment>
<feature type="disulfide bond" evidence="12">
    <location>
        <begin position="293"/>
        <end position="305"/>
    </location>
</feature>
<evidence type="ECO:0000256" key="7">
    <source>
        <dbReference type="ARBA" id="ARBA00023136"/>
    </source>
</evidence>
<evidence type="ECO:0000256" key="11">
    <source>
        <dbReference type="ARBA" id="ARBA00074260"/>
    </source>
</evidence>
<evidence type="ECO:0000313" key="18">
    <source>
        <dbReference type="EMBL" id="KAB5517156.1"/>
    </source>
</evidence>
<evidence type="ECO:0000256" key="1">
    <source>
        <dbReference type="ARBA" id="ARBA00004479"/>
    </source>
</evidence>
<dbReference type="PROSITE" id="PS50986">
    <property type="entry name" value="MANSC"/>
    <property type="match status" value="1"/>
</dbReference>
<feature type="domain" description="MANSC" evidence="17">
    <location>
        <begin position="73"/>
        <end position="158"/>
    </location>
</feature>
<feature type="domain" description="BPTI/Kunitz inhibitor" evidence="16">
    <location>
        <begin position="385"/>
        <end position="435"/>
    </location>
</feature>
<reference evidence="18 19" key="1">
    <citation type="submission" date="2019-06" db="EMBL/GenBank/DDBJ databases">
        <title>A chromosome-scale genome assembly of the striped catfish, Pangasianodon hypophthalmus.</title>
        <authorList>
            <person name="Wen M."/>
            <person name="Zahm M."/>
            <person name="Roques C."/>
            <person name="Cabau C."/>
            <person name="Klopp C."/>
            <person name="Donnadieu C."/>
            <person name="Jouanno E."/>
            <person name="Avarre J.-C."/>
            <person name="Campet M."/>
            <person name="Ha T.T.T."/>
            <person name="Dugue R."/>
            <person name="Lampietro C."/>
            <person name="Louis A."/>
            <person name="Herpin A."/>
            <person name="Echchiki A."/>
            <person name="Berthelot C."/>
            <person name="Parey E."/>
            <person name="Roest-Crollius H."/>
            <person name="Braasch I."/>
            <person name="Postlethwait J."/>
            <person name="Bobe J."/>
            <person name="Montfort J."/>
            <person name="Bouchez O."/>
            <person name="Begum T."/>
            <person name="Schartl M."/>
            <person name="Guiguen Y."/>
        </authorList>
    </citation>
    <scope>NUCLEOTIDE SEQUENCE [LARGE SCALE GENOMIC DNA]</scope>
    <source>
        <strain evidence="18 19">Indonesia</strain>
        <tissue evidence="18">Blood</tissue>
    </source>
</reference>
<feature type="compositionally biased region" description="Polar residues" evidence="13">
    <location>
        <begin position="338"/>
        <end position="348"/>
    </location>
</feature>
<evidence type="ECO:0000256" key="2">
    <source>
        <dbReference type="ARBA" id="ARBA00009939"/>
    </source>
</evidence>
<feature type="compositionally biased region" description="Basic and acidic residues" evidence="13">
    <location>
        <begin position="184"/>
        <end position="194"/>
    </location>
</feature>
<dbReference type="InterPro" id="IPR035986">
    <property type="entry name" value="PKD_dom_sf"/>
</dbReference>
<dbReference type="InterPro" id="IPR023415">
    <property type="entry name" value="LDLR_class-A_CS"/>
</dbReference>
<keyword evidence="4 14" id="KW-0812">Transmembrane</keyword>
<evidence type="ECO:0000313" key="19">
    <source>
        <dbReference type="Proteomes" id="UP000327468"/>
    </source>
</evidence>
<keyword evidence="7 14" id="KW-0472">Membrane</keyword>
<evidence type="ECO:0000256" key="3">
    <source>
        <dbReference type="ARBA" id="ARBA00022553"/>
    </source>
</evidence>
<dbReference type="Gene3D" id="4.10.400.10">
    <property type="entry name" value="Low-density Lipoprotein Receptor"/>
    <property type="match status" value="1"/>
</dbReference>
<dbReference type="Proteomes" id="UP000327468">
    <property type="component" value="Chromosome 30"/>
</dbReference>
<evidence type="ECO:0000256" key="12">
    <source>
        <dbReference type="PROSITE-ProRule" id="PRU00124"/>
    </source>
</evidence>
<dbReference type="SUPFAM" id="SSF57362">
    <property type="entry name" value="BPTI-like"/>
    <property type="match status" value="1"/>
</dbReference>
<evidence type="ECO:0000259" key="16">
    <source>
        <dbReference type="PROSITE" id="PS50279"/>
    </source>
</evidence>
<accession>A0A5N5JER6</accession>
<dbReference type="GO" id="GO:0016020">
    <property type="term" value="C:membrane"/>
    <property type="evidence" value="ECO:0007669"/>
    <property type="project" value="UniProtKB-SubCell"/>
</dbReference>
<dbReference type="PROSITE" id="PS00280">
    <property type="entry name" value="BPTI_KUNITZ_1"/>
    <property type="match status" value="1"/>
</dbReference>
<dbReference type="PROSITE" id="PS01209">
    <property type="entry name" value="LDLRA_1"/>
    <property type="match status" value="1"/>
</dbReference>
<keyword evidence="6 14" id="KW-1133">Transmembrane helix</keyword>
<keyword evidence="5 15" id="KW-0732">Signal</keyword>
<dbReference type="InterPro" id="IPR002172">
    <property type="entry name" value="LDrepeatLR_classA_rpt"/>
</dbReference>
<dbReference type="InterPro" id="IPR036055">
    <property type="entry name" value="LDL_receptor-like_sf"/>
</dbReference>
<evidence type="ECO:0000256" key="14">
    <source>
        <dbReference type="SAM" id="Phobius"/>
    </source>
</evidence>
<comment type="similarity">
    <text evidence="2">Belongs to the LDLR family.</text>
</comment>
<feature type="region of interest" description="Disordered" evidence="13">
    <location>
        <begin position="442"/>
        <end position="493"/>
    </location>
</feature>
<feature type="disulfide bond" evidence="12">
    <location>
        <begin position="300"/>
        <end position="318"/>
    </location>
</feature>
<evidence type="ECO:0000256" key="13">
    <source>
        <dbReference type="SAM" id="MobiDB-lite"/>
    </source>
</evidence>
<keyword evidence="19" id="KW-1185">Reference proteome</keyword>
<dbReference type="SMART" id="SM00131">
    <property type="entry name" value="KU"/>
    <property type="match status" value="1"/>
</dbReference>
<feature type="signal peptide" evidence="15">
    <location>
        <begin position="1"/>
        <end position="27"/>
    </location>
</feature>
<dbReference type="SMART" id="SM00765">
    <property type="entry name" value="MANEC"/>
    <property type="match status" value="1"/>
</dbReference>
<dbReference type="PROSITE" id="PS50068">
    <property type="entry name" value="LDLRA_2"/>
    <property type="match status" value="1"/>
</dbReference>
<dbReference type="AlphaFoldDB" id="A0A5N5JER6"/>
<dbReference type="PROSITE" id="PS50279">
    <property type="entry name" value="BPTI_KUNITZ_2"/>
    <property type="match status" value="1"/>
</dbReference>
<evidence type="ECO:0000256" key="8">
    <source>
        <dbReference type="ARBA" id="ARBA00023157"/>
    </source>
</evidence>
<sequence>MLLLSALFHHQLGFVLFCFASAGVSGASQISDLKSKLSGVEELLEEFRKQLQQDDSYQSAEDASDACLSDFDAAEERIIRAMASIERGATFLSAPGRVYSRRDCVRACCAEPRCTTAIVQEQPQQPDSGGGLRCYLFNCTYGGASVCAFSFQRGFSTFSRVARNVSASRERHRRPPEEDEDGDSAMRELDEPPRSDAGMDVVIQLPTDWAILDGRDSMDDHGVVRYEWALVKGDPSISMKVTHPGLLKLSGLREGVYTFQMTVTDTIGQRSSDNVSVTVLAPEHHAEVCTHHCSPYQFMCDDGCCIDISYACDGKQHCPDRSDEDFCRNFDGGRKTVTHTASAPSQSGGAREAEGRAMIPSGPRNTETPVEPKQQKQPTVDQDPCTMPPVVGPCKGVFPRWYYDPTAGECKHFLYSGCKGNHNNFLQQADCANECIQKPAPGDRQATAAPPPTTHTNTAARSPSAEVKSRNSASLSQNVQPVTKAHTELSGHSPPESGAILALVLGVIISAVLLLMVGCRLRVRRHRRKKALPLTTEESDYLINGMYL</sequence>
<dbReference type="SMART" id="SM00192">
    <property type="entry name" value="LDLa"/>
    <property type="match status" value="1"/>
</dbReference>
<dbReference type="PRINTS" id="PR00759">
    <property type="entry name" value="BASICPTASE"/>
</dbReference>
<dbReference type="InterPro" id="IPR002223">
    <property type="entry name" value="Kunitz_BPTI"/>
</dbReference>
<dbReference type="Gene3D" id="2.60.40.10">
    <property type="entry name" value="Immunoglobulins"/>
    <property type="match status" value="1"/>
</dbReference>
<keyword evidence="10" id="KW-0325">Glycoprotein</keyword>
<protein>
    <recommendedName>
        <fullName evidence="11">Low-density lipoprotein receptor-related protein 11</fullName>
    </recommendedName>
</protein>
<dbReference type="Pfam" id="PF22352">
    <property type="entry name" value="K319L-like_PKD"/>
    <property type="match status" value="1"/>
</dbReference>
<evidence type="ECO:0000256" key="6">
    <source>
        <dbReference type="ARBA" id="ARBA00022989"/>
    </source>
</evidence>
<dbReference type="EMBL" id="VFJC01000031">
    <property type="protein sequence ID" value="KAB5517156.1"/>
    <property type="molecule type" value="Genomic_DNA"/>
</dbReference>
<dbReference type="CDD" id="cd00146">
    <property type="entry name" value="PKD"/>
    <property type="match status" value="1"/>
</dbReference>
<dbReference type="Pfam" id="PF00057">
    <property type="entry name" value="Ldl_recept_a"/>
    <property type="match status" value="1"/>
</dbReference>
<dbReference type="InterPro" id="IPR036880">
    <property type="entry name" value="Kunitz_BPTI_sf"/>
</dbReference>
<dbReference type="PANTHER" id="PTHR46876:SF1">
    <property type="entry name" value="LOW-DENSITY LIPOPROTEIN RECEPTOR-RELATED PROTEIN 11"/>
    <property type="match status" value="1"/>
</dbReference>